<evidence type="ECO:0000256" key="3">
    <source>
        <dbReference type="ARBA" id="ARBA00022840"/>
    </source>
</evidence>
<feature type="domain" description="ABC transporter" evidence="4">
    <location>
        <begin position="33"/>
        <end position="277"/>
    </location>
</feature>
<evidence type="ECO:0000313" key="5">
    <source>
        <dbReference type="EMBL" id="VYU43953.1"/>
    </source>
</evidence>
<dbReference type="PROSITE" id="PS50893">
    <property type="entry name" value="ABC_TRANSPORTER_2"/>
    <property type="match status" value="1"/>
</dbReference>
<dbReference type="InterPro" id="IPR017871">
    <property type="entry name" value="ABC_transporter-like_CS"/>
</dbReference>
<dbReference type="EMBL" id="CACRUX010000083">
    <property type="protein sequence ID" value="VYU43953.1"/>
    <property type="molecule type" value="Genomic_DNA"/>
</dbReference>
<keyword evidence="3 5" id="KW-0067">ATP-binding</keyword>
<reference evidence="5" key="1">
    <citation type="submission" date="2019-11" db="EMBL/GenBank/DDBJ databases">
        <authorList>
            <person name="Feng L."/>
        </authorList>
    </citation>
    <scope>NUCLEOTIDE SEQUENCE</scope>
    <source>
        <strain evidence="5">VrattiLFYP33</strain>
    </source>
</reference>
<proteinExistence type="predicted"/>
<dbReference type="CDD" id="cd03257">
    <property type="entry name" value="ABC_NikE_OppD_transporters"/>
    <property type="match status" value="1"/>
</dbReference>
<dbReference type="AlphaFoldDB" id="A0A6N3EXP0"/>
<dbReference type="InterPro" id="IPR027417">
    <property type="entry name" value="P-loop_NTPase"/>
</dbReference>
<keyword evidence="1" id="KW-0813">Transport</keyword>
<dbReference type="GO" id="GO:0016887">
    <property type="term" value="F:ATP hydrolysis activity"/>
    <property type="evidence" value="ECO:0007669"/>
    <property type="project" value="InterPro"/>
</dbReference>
<evidence type="ECO:0000256" key="2">
    <source>
        <dbReference type="ARBA" id="ARBA00022741"/>
    </source>
</evidence>
<organism evidence="5">
    <name type="scientific">Veillonella ratti</name>
    <dbReference type="NCBI Taxonomy" id="103892"/>
    <lineage>
        <taxon>Bacteria</taxon>
        <taxon>Bacillati</taxon>
        <taxon>Bacillota</taxon>
        <taxon>Negativicutes</taxon>
        <taxon>Veillonellales</taxon>
        <taxon>Veillonellaceae</taxon>
        <taxon>Veillonella</taxon>
    </lineage>
</organism>
<dbReference type="PANTHER" id="PTHR43776:SF8">
    <property type="entry name" value="ABC TRANSPORTER, ATP-BINDING PROTEIN"/>
    <property type="match status" value="1"/>
</dbReference>
<dbReference type="InterPro" id="IPR003439">
    <property type="entry name" value="ABC_transporter-like_ATP-bd"/>
</dbReference>
<evidence type="ECO:0000256" key="1">
    <source>
        <dbReference type="ARBA" id="ARBA00022448"/>
    </source>
</evidence>
<dbReference type="SMART" id="SM00382">
    <property type="entry name" value="AAA"/>
    <property type="match status" value="1"/>
</dbReference>
<name>A0A6N3EXP0_9FIRM</name>
<dbReference type="InterPro" id="IPR050319">
    <property type="entry name" value="ABC_transp_ATP-bind"/>
</dbReference>
<evidence type="ECO:0000259" key="4">
    <source>
        <dbReference type="PROSITE" id="PS50893"/>
    </source>
</evidence>
<gene>
    <name evidence="5" type="primary">oppF_1</name>
    <name evidence="5" type="ORF">VRLFYP33_00236</name>
</gene>
<keyword evidence="2" id="KW-0547">Nucleotide-binding</keyword>
<dbReference type="PANTHER" id="PTHR43776">
    <property type="entry name" value="TRANSPORT ATP-BINDING PROTEIN"/>
    <property type="match status" value="1"/>
</dbReference>
<sequence>MSTQLNKEAVAYTENYGTHTSMAAADGVGTPILEVKGLCKNFSLPNGGTLQACKEVCWSLWRGESLGIVGESGSGKSTLMKMIMQMTAPSGGEIYLNGVEISKASAKEKREQRRKIQMVFQDSSQAFDPRMSVEDIICEPLYNFGLLKKGETTAIATKYLEMVGLNGTFAKRYPHEMSGGQRQRVAIARALVLEPDIVVFDEATSALDVSVQDSIAKLLVKLQKEKNLTYLFVAHDIALIRSICHRVVVMYNGEVVEAISAKHLTEAKHPYTRKLLAAVFEVTEHRKPVVL</sequence>
<dbReference type="GO" id="GO:0055085">
    <property type="term" value="P:transmembrane transport"/>
    <property type="evidence" value="ECO:0007669"/>
    <property type="project" value="UniProtKB-ARBA"/>
</dbReference>
<dbReference type="SUPFAM" id="SSF52540">
    <property type="entry name" value="P-loop containing nucleoside triphosphate hydrolases"/>
    <property type="match status" value="1"/>
</dbReference>
<dbReference type="Gene3D" id="3.40.50.300">
    <property type="entry name" value="P-loop containing nucleotide triphosphate hydrolases"/>
    <property type="match status" value="1"/>
</dbReference>
<dbReference type="InterPro" id="IPR003593">
    <property type="entry name" value="AAA+_ATPase"/>
</dbReference>
<protein>
    <submittedName>
        <fullName evidence="5">Oligopeptide transport ATP-binding protein OppF</fullName>
    </submittedName>
</protein>
<dbReference type="GO" id="GO:0005524">
    <property type="term" value="F:ATP binding"/>
    <property type="evidence" value="ECO:0007669"/>
    <property type="project" value="UniProtKB-KW"/>
</dbReference>
<accession>A0A6N3EXP0</accession>
<dbReference type="Pfam" id="PF00005">
    <property type="entry name" value="ABC_tran"/>
    <property type="match status" value="1"/>
</dbReference>
<dbReference type="PROSITE" id="PS00211">
    <property type="entry name" value="ABC_TRANSPORTER_1"/>
    <property type="match status" value="1"/>
</dbReference>